<reference evidence="1 2" key="1">
    <citation type="journal article" date="2011" name="J. Bacteriol.">
        <title>Complete genome sequence of Amycolicicoccus subflavus DQS3-9A1T, an actinomycete isolated from crude oil-polluted soil.</title>
        <authorList>
            <person name="Cai M."/>
            <person name="Chen W.M."/>
            <person name="Nie Y."/>
            <person name="Chi C.Q."/>
            <person name="Wang Y.N."/>
            <person name="Tang Y.Q."/>
            <person name="Li G.Y."/>
            <person name="Wu X.L."/>
        </authorList>
    </citation>
    <scope>NUCLEOTIDE SEQUENCE [LARGE SCALE GENOMIC DNA]</scope>
    <source>
        <strain evidence="2">DSM 45089 / DQS3-9A1</strain>
    </source>
</reference>
<protein>
    <submittedName>
        <fullName evidence="1">Uncharacterized protein</fullName>
    </submittedName>
</protein>
<dbReference type="KEGG" id="asd:AS9A_1314"/>
<dbReference type="EMBL" id="CP002786">
    <property type="protein sequence ID" value="AEF39766.1"/>
    <property type="molecule type" value="Genomic_DNA"/>
</dbReference>
<gene>
    <name evidence="1" type="ordered locus">AS9A_1314</name>
</gene>
<dbReference type="STRING" id="443218.AS9A_1314"/>
<keyword evidence="2" id="KW-1185">Reference proteome</keyword>
<dbReference type="Proteomes" id="UP000009235">
    <property type="component" value="Chromosome"/>
</dbReference>
<accession>F6EFF3</accession>
<proteinExistence type="predicted"/>
<evidence type="ECO:0000313" key="1">
    <source>
        <dbReference type="EMBL" id="AEF39766.1"/>
    </source>
</evidence>
<organism evidence="1 2">
    <name type="scientific">Hoyosella subflava (strain DSM 45089 / JCM 17490 / NBRC 109087 / DQS3-9A1)</name>
    <name type="common">Amycolicicoccus subflavus</name>
    <dbReference type="NCBI Taxonomy" id="443218"/>
    <lineage>
        <taxon>Bacteria</taxon>
        <taxon>Bacillati</taxon>
        <taxon>Actinomycetota</taxon>
        <taxon>Actinomycetes</taxon>
        <taxon>Mycobacteriales</taxon>
        <taxon>Hoyosellaceae</taxon>
        <taxon>Hoyosella</taxon>
    </lineage>
</organism>
<name>F6EFF3_HOYSD</name>
<dbReference type="HOGENOM" id="CLU_3094860_0_0_11"/>
<sequence length="51" mass="5411">MLTSSATFLGIRSSASSEIVRGYSYIEYVEQLFDTAAGLFEGSDAGQPAES</sequence>
<dbReference type="AlphaFoldDB" id="F6EFF3"/>
<evidence type="ECO:0000313" key="2">
    <source>
        <dbReference type="Proteomes" id="UP000009235"/>
    </source>
</evidence>